<sequence>MAEELVIDADGIHYTPLNKMIRGAAASGVKKVILKNVCGQRFIANGLKCDGIEIEIQGVPGGDLSMFMNGPEITVYGNADHAPGNTMDGGRLIIHGSTGDAVAHSMRGGEVYVRDDVGYRAGIHMKAYMEKKPVLVVGGQSRSFLGEYMAGGILVVLGLDKDCPVDGRGVGSGIHGGAIYLRNVSPEDVDAGIGAKVIVADEEDMEVIKPYILNFCRYFDADPEELMNSPFVKIIPSSARPFANKYCWE</sequence>
<dbReference type="KEGG" id="mend:L6E24_13810"/>
<evidence type="ECO:0000313" key="2">
    <source>
        <dbReference type="EMBL" id="UUX92393.1"/>
    </source>
</evidence>
<organism evidence="2 3">
    <name type="scientific">Methanoplanus endosymbiosus</name>
    <dbReference type="NCBI Taxonomy" id="33865"/>
    <lineage>
        <taxon>Archaea</taxon>
        <taxon>Methanobacteriati</taxon>
        <taxon>Methanobacteriota</taxon>
        <taxon>Stenosarchaea group</taxon>
        <taxon>Methanomicrobia</taxon>
        <taxon>Methanomicrobiales</taxon>
        <taxon>Methanomicrobiaceae</taxon>
        <taxon>Methanoplanus</taxon>
    </lineage>
</organism>
<dbReference type="Pfam" id="PF01493">
    <property type="entry name" value="GXGXG"/>
    <property type="match status" value="1"/>
</dbReference>
<name>A0A9E7PLK6_9EURY</name>
<proteinExistence type="predicted"/>
<evidence type="ECO:0000313" key="3">
    <source>
        <dbReference type="Proteomes" id="UP001060368"/>
    </source>
</evidence>
<keyword evidence="3" id="KW-1185">Reference proteome</keyword>
<dbReference type="InterPro" id="IPR012061">
    <property type="entry name" value="Glu_synth_lsu_3"/>
</dbReference>
<dbReference type="InterPro" id="IPR036485">
    <property type="entry name" value="Glu_synth_asu_C_sf"/>
</dbReference>
<reference evidence="2" key="1">
    <citation type="submission" date="2022-04" db="EMBL/GenBank/DDBJ databases">
        <title>Complete genome of Methanoplanus endosymbiosus DSM 3599.</title>
        <authorList>
            <person name="Chen S.-C."/>
            <person name="You Y.-T."/>
            <person name="Zhou Y.-Z."/>
            <person name="Lai M.-C."/>
        </authorList>
    </citation>
    <scope>NUCLEOTIDE SEQUENCE</scope>
    <source>
        <strain evidence="2">DSM 3599</strain>
    </source>
</reference>
<dbReference type="Gene3D" id="2.160.20.60">
    <property type="entry name" value="Glutamate synthase, alpha subunit, C-terminal domain"/>
    <property type="match status" value="1"/>
</dbReference>
<evidence type="ECO:0000259" key="1">
    <source>
        <dbReference type="Pfam" id="PF01493"/>
    </source>
</evidence>
<dbReference type="PANTHER" id="PTHR39673:SF8">
    <property type="entry name" value="GLUTAMATE SYNTHASE ALPHA SUBUNIT C-TERMINAL DOMAIN-CONTAINING PROTEIN"/>
    <property type="match status" value="1"/>
</dbReference>
<dbReference type="InterPro" id="IPR002489">
    <property type="entry name" value="Glu_synth_asu_C"/>
</dbReference>
<dbReference type="RefSeq" id="WP_257742542.1">
    <property type="nucleotide sequence ID" value="NZ_CP096115.1"/>
</dbReference>
<dbReference type="SUPFAM" id="SSF69336">
    <property type="entry name" value="Alpha subunit of glutamate synthase, C-terminal domain"/>
    <property type="match status" value="1"/>
</dbReference>
<dbReference type="CDD" id="cd00981">
    <property type="entry name" value="arch_gltB"/>
    <property type="match status" value="1"/>
</dbReference>
<dbReference type="PIRSF" id="PIRSF006519">
    <property type="entry name" value="GOGAT_dom3"/>
    <property type="match status" value="1"/>
</dbReference>
<dbReference type="GO" id="GO:0016491">
    <property type="term" value="F:oxidoreductase activity"/>
    <property type="evidence" value="ECO:0007669"/>
    <property type="project" value="InterPro"/>
</dbReference>
<gene>
    <name evidence="2" type="ORF">L6E24_13810</name>
</gene>
<dbReference type="GeneID" id="74308800"/>
<dbReference type="Proteomes" id="UP001060368">
    <property type="component" value="Chromosome"/>
</dbReference>
<feature type="domain" description="Glutamate synthase alpha subunit C-terminal" evidence="1">
    <location>
        <begin position="32"/>
        <end position="186"/>
    </location>
</feature>
<dbReference type="AlphaFoldDB" id="A0A9E7PLK6"/>
<accession>A0A9E7PLK6</accession>
<protein>
    <recommendedName>
        <fullName evidence="1">Glutamate synthase alpha subunit C-terminal domain-containing protein</fullName>
    </recommendedName>
</protein>
<dbReference type="InterPro" id="IPR035710">
    <property type="entry name" value="Archaeal_gltB"/>
</dbReference>
<dbReference type="PANTHER" id="PTHR39673">
    <property type="entry name" value="TUNGSTEN FORMYLMETHANOFURAN DEHYDROGENASE, SUBUNIT C (FWDC)"/>
    <property type="match status" value="1"/>
</dbReference>
<dbReference type="EMBL" id="CP096115">
    <property type="protein sequence ID" value="UUX92393.1"/>
    <property type="molecule type" value="Genomic_DNA"/>
</dbReference>